<accession>A0A8J3JCQ3</accession>
<feature type="transmembrane region" description="Helical" evidence="6">
    <location>
        <begin position="331"/>
        <end position="351"/>
    </location>
</feature>
<dbReference type="PANTHER" id="PTHR43791:SF36">
    <property type="entry name" value="TRANSPORTER, PUTATIVE (AFU_ORTHOLOGUE AFUA_6G08340)-RELATED"/>
    <property type="match status" value="1"/>
</dbReference>
<feature type="transmembrane region" description="Helical" evidence="6">
    <location>
        <begin position="20"/>
        <end position="43"/>
    </location>
</feature>
<dbReference type="InterPro" id="IPR020846">
    <property type="entry name" value="MFS_dom"/>
</dbReference>
<keyword evidence="5 6" id="KW-0472">Membrane</keyword>
<proteinExistence type="predicted"/>
<keyword evidence="2" id="KW-0813">Transport</keyword>
<evidence type="ECO:0000313" key="9">
    <source>
        <dbReference type="Proteomes" id="UP000612808"/>
    </source>
</evidence>
<protein>
    <submittedName>
        <fullName evidence="8">MFS transporter</fullName>
    </submittedName>
</protein>
<dbReference type="FunFam" id="1.20.1250.20:FF:000018">
    <property type="entry name" value="MFS transporter permease"/>
    <property type="match status" value="1"/>
</dbReference>
<feature type="transmembrane region" description="Helical" evidence="6">
    <location>
        <begin position="111"/>
        <end position="135"/>
    </location>
</feature>
<name>A0A8J3JCQ3_9ACTN</name>
<sequence length="423" mass="44506">MAAAPGSAESATLRAIGRRVLPLPFLLGLVSILDRTNISYAALEMNADLGFSATVYGLGAGILFLGYFLFEVPSNLALQRFGARRWLARIAVSWGVIAAAMALVHDETVFYLLRFLLGVAEAGLFPGVVLYLTYWFPARHRARATGWFMRSVPVASILGGPLSGWLDGVFGLSGWQFLFVVQGLPAVALGVVLWRLLPGTPAEARWLTAAQRAWLSTELAADAATAAPGHRLTDALRTGRVWAFTAAYFCYAIGEYGLIFFLPQIVRRMHFTDTEVGFVGAVPFLVGAAAMVLVARSSDRTGERRWHFAGSMLVMAAGLLGAALSMSVPPVALGFLVLVGVGAFGALGTFWPAPTALLTGTAAAAGIAVVNSIGNIAGFAGPYAMGYLVDRTGGFLTGLVMLAVFAAGGAAVYLAAARPGRRA</sequence>
<comment type="subcellular location">
    <subcellularLocation>
        <location evidence="1">Cell membrane</location>
        <topology evidence="1">Multi-pass membrane protein</topology>
    </subcellularLocation>
</comment>
<dbReference type="GO" id="GO:0005886">
    <property type="term" value="C:plasma membrane"/>
    <property type="evidence" value="ECO:0007669"/>
    <property type="project" value="UniProtKB-SubCell"/>
</dbReference>
<dbReference type="PANTHER" id="PTHR43791">
    <property type="entry name" value="PERMEASE-RELATED"/>
    <property type="match status" value="1"/>
</dbReference>
<feature type="transmembrane region" description="Helical" evidence="6">
    <location>
        <begin position="306"/>
        <end position="325"/>
    </location>
</feature>
<feature type="transmembrane region" description="Helical" evidence="6">
    <location>
        <begin position="363"/>
        <end position="383"/>
    </location>
</feature>
<evidence type="ECO:0000256" key="2">
    <source>
        <dbReference type="ARBA" id="ARBA00022448"/>
    </source>
</evidence>
<evidence type="ECO:0000259" key="7">
    <source>
        <dbReference type="PROSITE" id="PS50850"/>
    </source>
</evidence>
<evidence type="ECO:0000256" key="1">
    <source>
        <dbReference type="ARBA" id="ARBA00004651"/>
    </source>
</evidence>
<dbReference type="Proteomes" id="UP000612808">
    <property type="component" value="Unassembled WGS sequence"/>
</dbReference>
<organism evidence="8 9">
    <name type="scientific">Actinocatenispora rupis</name>
    <dbReference type="NCBI Taxonomy" id="519421"/>
    <lineage>
        <taxon>Bacteria</taxon>
        <taxon>Bacillati</taxon>
        <taxon>Actinomycetota</taxon>
        <taxon>Actinomycetes</taxon>
        <taxon>Micromonosporales</taxon>
        <taxon>Micromonosporaceae</taxon>
        <taxon>Actinocatenispora</taxon>
    </lineage>
</organism>
<dbReference type="InterPro" id="IPR011701">
    <property type="entry name" value="MFS"/>
</dbReference>
<dbReference type="Gene3D" id="1.20.1250.20">
    <property type="entry name" value="MFS general substrate transporter like domains"/>
    <property type="match status" value="2"/>
</dbReference>
<feature type="domain" description="Major facilitator superfamily (MFS) profile" evidence="7">
    <location>
        <begin position="20"/>
        <end position="421"/>
    </location>
</feature>
<dbReference type="InterPro" id="IPR036259">
    <property type="entry name" value="MFS_trans_sf"/>
</dbReference>
<reference evidence="8" key="1">
    <citation type="submission" date="2021-01" db="EMBL/GenBank/DDBJ databases">
        <title>Whole genome shotgun sequence of Actinocatenispora rupis NBRC 107355.</title>
        <authorList>
            <person name="Komaki H."/>
            <person name="Tamura T."/>
        </authorList>
    </citation>
    <scope>NUCLEOTIDE SEQUENCE</scope>
    <source>
        <strain evidence="8">NBRC 107355</strain>
    </source>
</reference>
<dbReference type="CDD" id="cd17319">
    <property type="entry name" value="MFS_ExuT_GudP_like"/>
    <property type="match status" value="1"/>
</dbReference>
<comment type="caution">
    <text evidence="8">The sequence shown here is derived from an EMBL/GenBank/DDBJ whole genome shotgun (WGS) entry which is preliminary data.</text>
</comment>
<feature type="transmembrane region" description="Helical" evidence="6">
    <location>
        <begin position="276"/>
        <end position="294"/>
    </location>
</feature>
<feature type="transmembrane region" description="Helical" evidence="6">
    <location>
        <begin position="177"/>
        <end position="197"/>
    </location>
</feature>
<evidence type="ECO:0000256" key="6">
    <source>
        <dbReference type="SAM" id="Phobius"/>
    </source>
</evidence>
<evidence type="ECO:0000256" key="3">
    <source>
        <dbReference type="ARBA" id="ARBA00022692"/>
    </source>
</evidence>
<dbReference type="RefSeq" id="WP_203664423.1">
    <property type="nucleotide sequence ID" value="NZ_BAAAZM010000004.1"/>
</dbReference>
<evidence type="ECO:0000256" key="4">
    <source>
        <dbReference type="ARBA" id="ARBA00022989"/>
    </source>
</evidence>
<dbReference type="PROSITE" id="PS50850">
    <property type="entry name" value="MFS"/>
    <property type="match status" value="1"/>
</dbReference>
<feature type="transmembrane region" description="Helical" evidence="6">
    <location>
        <begin position="395"/>
        <end position="416"/>
    </location>
</feature>
<keyword evidence="3 6" id="KW-0812">Transmembrane</keyword>
<dbReference type="SUPFAM" id="SSF103473">
    <property type="entry name" value="MFS general substrate transporter"/>
    <property type="match status" value="1"/>
</dbReference>
<feature type="transmembrane region" description="Helical" evidence="6">
    <location>
        <begin position="49"/>
        <end position="70"/>
    </location>
</feature>
<keyword evidence="9" id="KW-1185">Reference proteome</keyword>
<keyword evidence="4 6" id="KW-1133">Transmembrane helix</keyword>
<dbReference type="AlphaFoldDB" id="A0A8J3JCQ3"/>
<dbReference type="Pfam" id="PF07690">
    <property type="entry name" value="MFS_1"/>
    <property type="match status" value="1"/>
</dbReference>
<dbReference type="EMBL" id="BOMB01000049">
    <property type="protein sequence ID" value="GID15916.1"/>
    <property type="molecule type" value="Genomic_DNA"/>
</dbReference>
<dbReference type="GO" id="GO:0022857">
    <property type="term" value="F:transmembrane transporter activity"/>
    <property type="evidence" value="ECO:0007669"/>
    <property type="project" value="InterPro"/>
</dbReference>
<gene>
    <name evidence="8" type="ORF">Aru02nite_68050</name>
</gene>
<feature type="transmembrane region" description="Helical" evidence="6">
    <location>
        <begin position="147"/>
        <end position="165"/>
    </location>
</feature>
<feature type="transmembrane region" description="Helical" evidence="6">
    <location>
        <begin position="241"/>
        <end position="264"/>
    </location>
</feature>
<evidence type="ECO:0000256" key="5">
    <source>
        <dbReference type="ARBA" id="ARBA00023136"/>
    </source>
</evidence>
<feature type="transmembrane region" description="Helical" evidence="6">
    <location>
        <begin position="86"/>
        <end position="105"/>
    </location>
</feature>
<evidence type="ECO:0000313" key="8">
    <source>
        <dbReference type="EMBL" id="GID15916.1"/>
    </source>
</evidence>